<comment type="caution">
    <text evidence="1">The sequence shown here is derived from an EMBL/GenBank/DDBJ whole genome shotgun (WGS) entry which is preliminary data.</text>
</comment>
<gene>
    <name evidence="1" type="ORF">HNR32_001982</name>
</gene>
<evidence type="ECO:0000313" key="2">
    <source>
        <dbReference type="Proteomes" id="UP000559117"/>
    </source>
</evidence>
<proteinExistence type="predicted"/>
<keyword evidence="2" id="KW-1185">Reference proteome</keyword>
<dbReference type="Proteomes" id="UP000559117">
    <property type="component" value="Unassembled WGS sequence"/>
</dbReference>
<name>A0A840UM02_9FIRM</name>
<sequence>MQCLNIRTSNLVLQTKSKMAKADPNMPQPTSKGEYKAPSANVYAEPIKVEIDGRKTREALGIYTDAAFNKKMASDGKQKFLAGIARRMREGRQARTSTSTGVFAQISKNKMIPPTKEIRVTTLPSPDFTVTPSRVNGDIDPGISKMQITAGKYKMEYTPPSVDISVDQYSSVRMWTSEDNYDTYA</sequence>
<accession>A0A840UM02</accession>
<dbReference type="InterPro" id="IPR045527">
    <property type="entry name" value="DUF6470"/>
</dbReference>
<evidence type="ECO:0000313" key="1">
    <source>
        <dbReference type="EMBL" id="MBB5336827.1"/>
    </source>
</evidence>
<dbReference type="EMBL" id="JACHFH010000025">
    <property type="protein sequence ID" value="MBB5336827.1"/>
    <property type="molecule type" value="Genomic_DNA"/>
</dbReference>
<dbReference type="AlphaFoldDB" id="A0A840UM02"/>
<dbReference type="Pfam" id="PF20074">
    <property type="entry name" value="DUF6470"/>
    <property type="match status" value="1"/>
</dbReference>
<protein>
    <submittedName>
        <fullName evidence="1">Uncharacterized protein</fullName>
    </submittedName>
</protein>
<organism evidence="1 2">
    <name type="scientific">Pectinatus brassicae</name>
    <dbReference type="NCBI Taxonomy" id="862415"/>
    <lineage>
        <taxon>Bacteria</taxon>
        <taxon>Bacillati</taxon>
        <taxon>Bacillota</taxon>
        <taxon>Negativicutes</taxon>
        <taxon>Selenomonadales</taxon>
        <taxon>Selenomonadaceae</taxon>
        <taxon>Pectinatus</taxon>
    </lineage>
</organism>
<reference evidence="1 2" key="1">
    <citation type="submission" date="2020-08" db="EMBL/GenBank/DDBJ databases">
        <title>Genomic Encyclopedia of Type Strains, Phase IV (KMG-IV): sequencing the most valuable type-strain genomes for metagenomic binning, comparative biology and taxonomic classification.</title>
        <authorList>
            <person name="Goeker M."/>
        </authorList>
    </citation>
    <scope>NUCLEOTIDE SEQUENCE [LARGE SCALE GENOMIC DNA]</scope>
    <source>
        <strain evidence="1 2">DSM 24661</strain>
    </source>
</reference>
<dbReference type="RefSeq" id="WP_183862117.1">
    <property type="nucleotide sequence ID" value="NZ_JACHFH010000025.1"/>
</dbReference>